<dbReference type="EnsemblPlants" id="OB02G29070.1">
    <property type="protein sequence ID" value="OB02G29070.1"/>
    <property type="gene ID" value="OB02G29070"/>
</dbReference>
<evidence type="ECO:0000313" key="2">
    <source>
        <dbReference type="EnsemblPlants" id="OB02G29070.1"/>
    </source>
</evidence>
<sequence length="316" mass="34425">MGDAEPDPPLGAPDATLHRTPLPSAVLDAPPGLAPRGFRAALVPAPAAAAAGGGGRRAPPRALGAAELHAPAATSMGLAVGRAALGALVAPGLLAPLPAAMGDAQPRRTSRALGAPFEPALLRMPPLRLRRRLHRIGCHRDHIGAHTKRALRHGRRRLRAELKATPRMVSATTDGVVRVIYQIMRLFRSRQAGPRREEQRRHVPTGAPPRRRRAFVDRGGGSSEGDDVASRRFQVLNRPTITSPMKPKAQHPWLGEGEALPEQRRRRRFRPARRRSVASVRRRTQSKNQPAAVIFRRHPMVRPPVTSPSMDTVLHR</sequence>
<accession>J3LE40</accession>
<dbReference type="Proteomes" id="UP000006038">
    <property type="component" value="Unassembled WGS sequence"/>
</dbReference>
<feature type="region of interest" description="Disordered" evidence="1">
    <location>
        <begin position="191"/>
        <end position="227"/>
    </location>
</feature>
<feature type="region of interest" description="Disordered" evidence="1">
    <location>
        <begin position="1"/>
        <end position="30"/>
    </location>
</feature>
<feature type="region of interest" description="Disordered" evidence="1">
    <location>
        <begin position="242"/>
        <end position="292"/>
    </location>
</feature>
<dbReference type="Gramene" id="OB02G29070.1">
    <property type="protein sequence ID" value="OB02G29070.1"/>
    <property type="gene ID" value="OB02G29070"/>
</dbReference>
<dbReference type="HOGENOM" id="CLU_043610_0_0_1"/>
<name>J3LE40_ORYBR</name>
<keyword evidence="3" id="KW-1185">Reference proteome</keyword>
<evidence type="ECO:0000313" key="3">
    <source>
        <dbReference type="Proteomes" id="UP000006038"/>
    </source>
</evidence>
<proteinExistence type="predicted"/>
<evidence type="ECO:0000256" key="1">
    <source>
        <dbReference type="SAM" id="MobiDB-lite"/>
    </source>
</evidence>
<dbReference type="AlphaFoldDB" id="J3LE40"/>
<protein>
    <submittedName>
        <fullName evidence="2">Uncharacterized protein</fullName>
    </submittedName>
</protein>
<reference evidence="2" key="1">
    <citation type="submission" date="2013-04" db="UniProtKB">
        <authorList>
            <consortium name="EnsemblPlants"/>
        </authorList>
    </citation>
    <scope>IDENTIFICATION</scope>
</reference>
<organism evidence="2">
    <name type="scientific">Oryza brachyantha</name>
    <name type="common">malo sina</name>
    <dbReference type="NCBI Taxonomy" id="4533"/>
    <lineage>
        <taxon>Eukaryota</taxon>
        <taxon>Viridiplantae</taxon>
        <taxon>Streptophyta</taxon>
        <taxon>Embryophyta</taxon>
        <taxon>Tracheophyta</taxon>
        <taxon>Spermatophyta</taxon>
        <taxon>Magnoliopsida</taxon>
        <taxon>Liliopsida</taxon>
        <taxon>Poales</taxon>
        <taxon>Poaceae</taxon>
        <taxon>BOP clade</taxon>
        <taxon>Oryzoideae</taxon>
        <taxon>Oryzeae</taxon>
        <taxon>Oryzinae</taxon>
        <taxon>Oryza</taxon>
    </lineage>
</organism>
<feature type="compositionally biased region" description="Basic residues" evidence="1">
    <location>
        <begin position="264"/>
        <end position="285"/>
    </location>
</feature>